<evidence type="ECO:0000313" key="2">
    <source>
        <dbReference type="EMBL" id="TWS20785.1"/>
    </source>
</evidence>
<dbReference type="AlphaFoldDB" id="A0A5C5RFC0"/>
<dbReference type="InterPro" id="IPR021145">
    <property type="entry name" value="Portal_protein_SPP1_Gp6-like"/>
</dbReference>
<dbReference type="EMBL" id="VIGW01000002">
    <property type="protein sequence ID" value="TWS20785.1"/>
    <property type="molecule type" value="Genomic_DNA"/>
</dbReference>
<keyword evidence="3" id="KW-1185">Reference proteome</keyword>
<name>A0A5C5RFC0_9ACTN</name>
<accession>A0A5C5RFC0</accession>
<sequence>MTDPFVPLTAVDELSDAENTTLGKLRAQLERVRPANEGKYKLYEGKHKARNLDIAVPPHLAELDVFVGVPGTVVDVLAERIEWDNWISTAPKGELYGLDEIYRDNALDVEQSRETVDALICGTGFVAVGSGNEDADEPPVLITAESPMEATTLWDPRRRVQSSGLVQRHDPDCPTTVTAETLYLENSTITMTRRDDGTLEVERDDHHLGIVPLVPFPNRERPSDIRGRSEITGPVRYLTEAIGRTLLGMEINREFYTAPQRYGLGVDPEQFGIKEDSPRGEVLRKQWQVAMSRMNFIPGPENPGDPMPQVGQFSPAPPTPYIDQVKHYMQHVSAEGAIPWNYLGFQTDNPPSADAVRVMESRLIKRALLRQRMWTRAWRQVALLALLHKDPHFDRALAAQISPNWLDPTTPTPAAQADATTKLVQSEILPKDSKVTYRRLGLSEAEQTELEAEKRTSTSSTIIDKLLGTPPAAVPPSPDGAAQQIPADRQPPVPAPAAQQVVPSGAGGR</sequence>
<dbReference type="RefSeq" id="WP_146560004.1">
    <property type="nucleotide sequence ID" value="NZ_VIGW01000002.1"/>
</dbReference>
<dbReference type="Proteomes" id="UP000317291">
    <property type="component" value="Unassembled WGS sequence"/>
</dbReference>
<reference evidence="2 3" key="1">
    <citation type="submission" date="2019-06" db="EMBL/GenBank/DDBJ databases">
        <title>Tsukamurella conjunctivitidis sp. nov., Tsukamurella assacharolytica sp. nov. and Tsukamurella sputae sp. nov. isolated from patients with conjunctivitis, bacteraemia (lymphoma) and respiratory infection (sputum) in Hong Kong.</title>
        <authorList>
            <person name="Teng J.L.L."/>
            <person name="Lee H.H."/>
            <person name="Fong J.Y.H."/>
            <person name="Fok K.M.N."/>
            <person name="Lau S.K.P."/>
            <person name="Woo P.C.Y."/>
        </authorList>
    </citation>
    <scope>NUCLEOTIDE SEQUENCE [LARGE SCALE GENOMIC DNA]</scope>
    <source>
        <strain evidence="2 3">HKU71</strain>
    </source>
</reference>
<comment type="caution">
    <text evidence="2">The sequence shown here is derived from an EMBL/GenBank/DDBJ whole genome shotgun (WGS) entry which is preliminary data.</text>
</comment>
<proteinExistence type="predicted"/>
<evidence type="ECO:0000256" key="1">
    <source>
        <dbReference type="SAM" id="MobiDB-lite"/>
    </source>
</evidence>
<gene>
    <name evidence="2" type="ORF">FK529_05530</name>
</gene>
<dbReference type="Pfam" id="PF05133">
    <property type="entry name" value="SPP1_portal"/>
    <property type="match status" value="1"/>
</dbReference>
<dbReference type="OrthoDB" id="1780383at2"/>
<evidence type="ECO:0000313" key="3">
    <source>
        <dbReference type="Proteomes" id="UP000317291"/>
    </source>
</evidence>
<organism evidence="2 3">
    <name type="scientific">Tsukamurella asaccharolytica</name>
    <dbReference type="NCBI Taxonomy" id="2592067"/>
    <lineage>
        <taxon>Bacteria</taxon>
        <taxon>Bacillati</taxon>
        <taxon>Actinomycetota</taxon>
        <taxon>Actinomycetes</taxon>
        <taxon>Mycobacteriales</taxon>
        <taxon>Tsukamurellaceae</taxon>
        <taxon>Tsukamurella</taxon>
    </lineage>
</organism>
<feature type="region of interest" description="Disordered" evidence="1">
    <location>
        <begin position="446"/>
        <end position="509"/>
    </location>
</feature>
<protein>
    <submittedName>
        <fullName evidence="2">Phage portal protein</fullName>
    </submittedName>
</protein>